<dbReference type="KEGG" id="cfl:Cfla_0071"/>
<evidence type="ECO:0000256" key="1">
    <source>
        <dbReference type="SAM" id="MobiDB-lite"/>
    </source>
</evidence>
<evidence type="ECO:0000259" key="2">
    <source>
        <dbReference type="Pfam" id="PF13508"/>
    </source>
</evidence>
<accession>D5UFN2</accession>
<dbReference type="EMBL" id="CP001964">
    <property type="protein sequence ID" value="ADG72991.1"/>
    <property type="molecule type" value="Genomic_DNA"/>
</dbReference>
<organism evidence="3 4">
    <name type="scientific">Cellulomonas flavigena (strain ATCC 482 / DSM 20109 / BCRC 11376 / JCM 18109 / NBRC 3775 / NCIMB 8073 / NRS 134)</name>
    <dbReference type="NCBI Taxonomy" id="446466"/>
    <lineage>
        <taxon>Bacteria</taxon>
        <taxon>Bacillati</taxon>
        <taxon>Actinomycetota</taxon>
        <taxon>Actinomycetes</taxon>
        <taxon>Micrococcales</taxon>
        <taxon>Cellulomonadaceae</taxon>
        <taxon>Cellulomonas</taxon>
    </lineage>
</organism>
<dbReference type="Pfam" id="PF13508">
    <property type="entry name" value="Acetyltransf_7"/>
    <property type="match status" value="1"/>
</dbReference>
<feature type="region of interest" description="Disordered" evidence="1">
    <location>
        <begin position="198"/>
        <end position="230"/>
    </location>
</feature>
<dbReference type="Gene3D" id="3.40.630.30">
    <property type="match status" value="1"/>
</dbReference>
<sequence length="230" mass="24464">MIVVTRAVPGDLDAAADVLAEAFLDDPVTSAIVGGADHDRLARMRHLFVAFLRLAIADGTVDVARRAGDPQVLGAAIWEAPDASGGLLRLARQLPSFWRAFGLGGLRRGVGAKAAIDRYRPRRPHWYLQEIGVAAAARGQGVGGLLLAARLADVDAADAPAYLESSTARNRRLYLRHGFAETMLLTGVAGEPMAMWRAPRSEREAAARDGETTTPPGEAGAGRRPSARRV</sequence>
<feature type="domain" description="N-acetyltransferase" evidence="2">
    <location>
        <begin position="120"/>
        <end position="180"/>
    </location>
</feature>
<gene>
    <name evidence="3" type="ordered locus">Cfla_0071</name>
</gene>
<dbReference type="GO" id="GO:0016747">
    <property type="term" value="F:acyltransferase activity, transferring groups other than amino-acyl groups"/>
    <property type="evidence" value="ECO:0007669"/>
    <property type="project" value="InterPro"/>
</dbReference>
<name>D5UFN2_CELFN</name>
<evidence type="ECO:0000313" key="3">
    <source>
        <dbReference type="EMBL" id="ADG72991.1"/>
    </source>
</evidence>
<dbReference type="Proteomes" id="UP000000849">
    <property type="component" value="Chromosome"/>
</dbReference>
<keyword evidence="3" id="KW-0808">Transferase</keyword>
<dbReference type="PANTHER" id="PTHR42791:SF1">
    <property type="entry name" value="N-ACETYLTRANSFERASE DOMAIN-CONTAINING PROTEIN"/>
    <property type="match status" value="1"/>
</dbReference>
<dbReference type="SUPFAM" id="SSF55729">
    <property type="entry name" value="Acyl-CoA N-acyltransferases (Nat)"/>
    <property type="match status" value="1"/>
</dbReference>
<dbReference type="STRING" id="446466.Cfla_0071"/>
<dbReference type="HOGENOM" id="CLU_060131_7_2_11"/>
<dbReference type="InterPro" id="IPR052523">
    <property type="entry name" value="Trichothecene_AcTrans"/>
</dbReference>
<dbReference type="SMR" id="D5UFN2"/>
<dbReference type="PANTHER" id="PTHR42791">
    <property type="entry name" value="GNAT FAMILY ACETYLTRANSFERASE"/>
    <property type="match status" value="1"/>
</dbReference>
<feature type="compositionally biased region" description="Basic and acidic residues" evidence="1">
    <location>
        <begin position="199"/>
        <end position="211"/>
    </location>
</feature>
<dbReference type="eggNOG" id="COG0456">
    <property type="taxonomic scope" value="Bacteria"/>
</dbReference>
<dbReference type="InterPro" id="IPR016181">
    <property type="entry name" value="Acyl_CoA_acyltransferase"/>
</dbReference>
<evidence type="ECO:0000313" key="4">
    <source>
        <dbReference type="Proteomes" id="UP000000849"/>
    </source>
</evidence>
<dbReference type="InterPro" id="IPR000182">
    <property type="entry name" value="GNAT_dom"/>
</dbReference>
<keyword evidence="4" id="KW-1185">Reference proteome</keyword>
<dbReference type="CDD" id="cd04301">
    <property type="entry name" value="NAT_SF"/>
    <property type="match status" value="1"/>
</dbReference>
<reference evidence="3 4" key="1">
    <citation type="journal article" date="2010" name="Stand. Genomic Sci.">
        <title>Complete genome sequence of Cellulomonas flavigena type strain (134).</title>
        <authorList>
            <person name="Abt B."/>
            <person name="Foster B."/>
            <person name="Lapidus A."/>
            <person name="Clum A."/>
            <person name="Sun H."/>
            <person name="Pukall R."/>
            <person name="Lucas S."/>
            <person name="Glavina Del Rio T."/>
            <person name="Nolan M."/>
            <person name="Tice H."/>
            <person name="Cheng J.F."/>
            <person name="Pitluck S."/>
            <person name="Liolios K."/>
            <person name="Ivanova N."/>
            <person name="Mavromatis K."/>
            <person name="Ovchinnikova G."/>
            <person name="Pati A."/>
            <person name="Goodwin L."/>
            <person name="Chen A."/>
            <person name="Palaniappan K."/>
            <person name="Land M."/>
            <person name="Hauser L."/>
            <person name="Chang Y.J."/>
            <person name="Jeffries C.D."/>
            <person name="Rohde M."/>
            <person name="Goker M."/>
            <person name="Woyke T."/>
            <person name="Bristow J."/>
            <person name="Eisen J.A."/>
            <person name="Markowitz V."/>
            <person name="Hugenholtz P."/>
            <person name="Kyrpides N.C."/>
            <person name="Klenk H.P."/>
        </authorList>
    </citation>
    <scope>NUCLEOTIDE SEQUENCE [LARGE SCALE GENOMIC DNA]</scope>
    <source>
        <strain evidence="4">ATCC 482 / DSM 20109 / BCRC 11376 / JCM 18109 / NBRC 3775 / NCIMB 8073 / NRS 134</strain>
    </source>
</reference>
<protein>
    <submittedName>
        <fullName evidence="3">Putative acetyltransferase</fullName>
    </submittedName>
</protein>
<proteinExistence type="predicted"/>
<dbReference type="AlphaFoldDB" id="D5UFN2"/>